<keyword evidence="13" id="KW-0472">Membrane</keyword>
<dbReference type="CDD" id="cd00130">
    <property type="entry name" value="PAS"/>
    <property type="match status" value="1"/>
</dbReference>
<dbReference type="GO" id="GO:0030295">
    <property type="term" value="F:protein kinase activator activity"/>
    <property type="evidence" value="ECO:0007669"/>
    <property type="project" value="TreeGrafter"/>
</dbReference>
<dbReference type="InterPro" id="IPR000014">
    <property type="entry name" value="PAS"/>
</dbReference>
<feature type="domain" description="Histidine kinase" evidence="15">
    <location>
        <begin position="461"/>
        <end position="674"/>
    </location>
</feature>
<keyword evidence="7" id="KW-0812">Transmembrane</keyword>
<evidence type="ECO:0000256" key="4">
    <source>
        <dbReference type="ARBA" id="ARBA00012438"/>
    </source>
</evidence>
<keyword evidence="5" id="KW-0597">Phosphoprotein</keyword>
<dbReference type="GO" id="GO:0000156">
    <property type="term" value="F:phosphorelay response regulator activity"/>
    <property type="evidence" value="ECO:0007669"/>
    <property type="project" value="TreeGrafter"/>
</dbReference>
<evidence type="ECO:0000256" key="5">
    <source>
        <dbReference type="ARBA" id="ARBA00022553"/>
    </source>
</evidence>
<dbReference type="NCBIfam" id="TIGR00229">
    <property type="entry name" value="sensory_box"/>
    <property type="match status" value="1"/>
</dbReference>
<dbReference type="InterPro" id="IPR035965">
    <property type="entry name" value="PAS-like_dom_sf"/>
</dbReference>
<dbReference type="InterPro" id="IPR003594">
    <property type="entry name" value="HATPase_dom"/>
</dbReference>
<keyword evidence="10" id="KW-0067">ATP-binding</keyword>
<dbReference type="PROSITE" id="PS50112">
    <property type="entry name" value="PAS"/>
    <property type="match status" value="1"/>
</dbReference>
<dbReference type="RefSeq" id="WP_203822878.1">
    <property type="nucleotide sequence ID" value="NZ_BAAABP010000053.1"/>
</dbReference>
<dbReference type="Proteomes" id="UP000598174">
    <property type="component" value="Unassembled WGS sequence"/>
</dbReference>
<evidence type="ECO:0000256" key="14">
    <source>
        <dbReference type="ARBA" id="ARBA00039401"/>
    </source>
</evidence>
<evidence type="ECO:0000313" key="19">
    <source>
        <dbReference type="Proteomes" id="UP000598174"/>
    </source>
</evidence>
<evidence type="ECO:0000256" key="3">
    <source>
        <dbReference type="ARBA" id="ARBA00004236"/>
    </source>
</evidence>
<feature type="domain" description="PAS" evidence="16">
    <location>
        <begin position="310"/>
        <end position="380"/>
    </location>
</feature>
<dbReference type="Pfam" id="PF02518">
    <property type="entry name" value="HATPase_c"/>
    <property type="match status" value="1"/>
</dbReference>
<dbReference type="SMART" id="SM00388">
    <property type="entry name" value="HisKA"/>
    <property type="match status" value="1"/>
</dbReference>
<dbReference type="InterPro" id="IPR001610">
    <property type="entry name" value="PAC"/>
</dbReference>
<keyword evidence="11" id="KW-1133">Transmembrane helix</keyword>
<dbReference type="Gene3D" id="3.30.565.10">
    <property type="entry name" value="Histidine kinase-like ATPase, C-terminal domain"/>
    <property type="match status" value="1"/>
</dbReference>
<evidence type="ECO:0000259" key="16">
    <source>
        <dbReference type="PROSITE" id="PS50112"/>
    </source>
</evidence>
<evidence type="ECO:0000256" key="6">
    <source>
        <dbReference type="ARBA" id="ARBA00022679"/>
    </source>
</evidence>
<evidence type="ECO:0000256" key="7">
    <source>
        <dbReference type="ARBA" id="ARBA00022692"/>
    </source>
</evidence>
<dbReference type="InterPro" id="IPR036890">
    <property type="entry name" value="HATPase_C_sf"/>
</dbReference>
<dbReference type="SUPFAM" id="SSF47384">
    <property type="entry name" value="Homodimeric domain of signal transducing histidine kinase"/>
    <property type="match status" value="1"/>
</dbReference>
<dbReference type="EC" id="2.7.13.3" evidence="4"/>
<keyword evidence="12" id="KW-0902">Two-component regulatory system</keyword>
<dbReference type="Gene3D" id="1.10.287.130">
    <property type="match status" value="1"/>
</dbReference>
<evidence type="ECO:0000259" key="17">
    <source>
        <dbReference type="PROSITE" id="PS50113"/>
    </source>
</evidence>
<dbReference type="InterPro" id="IPR036097">
    <property type="entry name" value="HisK_dim/P_sf"/>
</dbReference>
<comment type="catalytic activity">
    <reaction evidence="1">
        <text>ATP + protein L-histidine = ADP + protein N-phospho-L-histidine.</text>
        <dbReference type="EC" id="2.7.13.3"/>
    </reaction>
</comment>
<organism evidence="18 19">
    <name type="scientific">Paractinoplanes ferrugineus</name>
    <dbReference type="NCBI Taxonomy" id="113564"/>
    <lineage>
        <taxon>Bacteria</taxon>
        <taxon>Bacillati</taxon>
        <taxon>Actinomycetota</taxon>
        <taxon>Actinomycetes</taxon>
        <taxon>Micromonosporales</taxon>
        <taxon>Micromonosporaceae</taxon>
        <taxon>Paractinoplanes</taxon>
    </lineage>
</organism>
<dbReference type="InterPro" id="IPR003661">
    <property type="entry name" value="HisK_dim/P_dom"/>
</dbReference>
<dbReference type="PANTHER" id="PTHR42878:SF7">
    <property type="entry name" value="SENSOR HISTIDINE KINASE GLRK"/>
    <property type="match status" value="1"/>
</dbReference>
<dbReference type="InterPro" id="IPR000700">
    <property type="entry name" value="PAS-assoc_C"/>
</dbReference>
<keyword evidence="9" id="KW-0418">Kinase</keyword>
<dbReference type="GO" id="GO:0007234">
    <property type="term" value="P:osmosensory signaling via phosphorelay pathway"/>
    <property type="evidence" value="ECO:0007669"/>
    <property type="project" value="TreeGrafter"/>
</dbReference>
<dbReference type="GO" id="GO:0005524">
    <property type="term" value="F:ATP binding"/>
    <property type="evidence" value="ECO:0007669"/>
    <property type="project" value="UniProtKB-KW"/>
</dbReference>
<dbReference type="SUPFAM" id="SSF55785">
    <property type="entry name" value="PYP-like sensor domain (PAS domain)"/>
    <property type="match status" value="1"/>
</dbReference>
<dbReference type="SUPFAM" id="SSF55874">
    <property type="entry name" value="ATPase domain of HSP90 chaperone/DNA topoisomerase II/histidine kinase"/>
    <property type="match status" value="1"/>
</dbReference>
<reference evidence="18" key="1">
    <citation type="submission" date="2021-01" db="EMBL/GenBank/DDBJ databases">
        <title>Whole genome shotgun sequence of Actinoplanes ferrugineus NBRC 15555.</title>
        <authorList>
            <person name="Komaki H."/>
            <person name="Tamura T."/>
        </authorList>
    </citation>
    <scope>NUCLEOTIDE SEQUENCE</scope>
    <source>
        <strain evidence="18">NBRC 15555</strain>
    </source>
</reference>
<comment type="subcellular location">
    <subcellularLocation>
        <location evidence="3">Cell membrane</location>
    </subcellularLocation>
    <subcellularLocation>
        <location evidence="2">Membrane</location>
        <topology evidence="2">Multi-pass membrane protein</topology>
    </subcellularLocation>
</comment>
<dbReference type="SMART" id="SM00091">
    <property type="entry name" value="PAS"/>
    <property type="match status" value="1"/>
</dbReference>
<evidence type="ECO:0000256" key="10">
    <source>
        <dbReference type="ARBA" id="ARBA00022840"/>
    </source>
</evidence>
<proteinExistence type="predicted"/>
<dbReference type="CDD" id="cd18774">
    <property type="entry name" value="PDC2_HK_sensor"/>
    <property type="match status" value="1"/>
</dbReference>
<dbReference type="EMBL" id="BOMM01000090">
    <property type="protein sequence ID" value="GIE16542.1"/>
    <property type="molecule type" value="Genomic_DNA"/>
</dbReference>
<dbReference type="InterPro" id="IPR004358">
    <property type="entry name" value="Sig_transdc_His_kin-like_C"/>
</dbReference>
<protein>
    <recommendedName>
        <fullName evidence="14">Sensor-like histidine kinase SenX3</fullName>
        <ecNumber evidence="4">2.7.13.3</ecNumber>
    </recommendedName>
</protein>
<dbReference type="PROSITE" id="PS50109">
    <property type="entry name" value="HIS_KIN"/>
    <property type="match status" value="1"/>
</dbReference>
<evidence type="ECO:0000313" key="18">
    <source>
        <dbReference type="EMBL" id="GIE16542.1"/>
    </source>
</evidence>
<keyword evidence="8" id="KW-0547">Nucleotide-binding</keyword>
<dbReference type="Pfam" id="PF08447">
    <property type="entry name" value="PAS_3"/>
    <property type="match status" value="1"/>
</dbReference>
<dbReference type="PRINTS" id="PR00344">
    <property type="entry name" value="BCTRLSENSOR"/>
</dbReference>
<dbReference type="Pfam" id="PF00512">
    <property type="entry name" value="HisKA"/>
    <property type="match status" value="1"/>
</dbReference>
<evidence type="ECO:0000256" key="9">
    <source>
        <dbReference type="ARBA" id="ARBA00022777"/>
    </source>
</evidence>
<dbReference type="InterPro" id="IPR005467">
    <property type="entry name" value="His_kinase_dom"/>
</dbReference>
<evidence type="ECO:0000256" key="1">
    <source>
        <dbReference type="ARBA" id="ARBA00000085"/>
    </source>
</evidence>
<evidence type="ECO:0000259" key="15">
    <source>
        <dbReference type="PROSITE" id="PS50109"/>
    </source>
</evidence>
<dbReference type="InterPro" id="IPR013655">
    <property type="entry name" value="PAS_fold_3"/>
</dbReference>
<name>A0A919JAZ4_9ACTN</name>
<dbReference type="Gene3D" id="3.30.450.20">
    <property type="entry name" value="PAS domain"/>
    <property type="match status" value="1"/>
</dbReference>
<keyword evidence="19" id="KW-1185">Reference proteome</keyword>
<evidence type="ECO:0000256" key="13">
    <source>
        <dbReference type="ARBA" id="ARBA00023136"/>
    </source>
</evidence>
<sequence length="690" mass="74701">MGVGSLPRIWWRLFAVPLAVWLLLTACGTAGLLWAQHRSRAAVAERFDMRLDLLRDFVSSYVADLIDREREQAETFLADPAVGQRDFERSVAGFGYPAAVLLDGRGRLLRAVPADPTQLGRDLTGRYAHLDIAVRQDRPAVSPVVSSAVRGEPVVAFAVPYTTDSGRRVFSGAVAITRSPLTAYLSSAWTSPDIRVQLVDTAGVIAASNRPVDRSAPALTAADQPLAAALAREDHGRYQVDGRWWRYASVAVPGVPWRLSATVPEQVLFTTIRGNEIAGRVAVATASGVGLLVVVAAGRARRSRREMQASETRFRRVFDNSQIGMFITDAGGWFVRVNPAFVRMLGRTPDSLAGAHFAEITHPDDAKACMGMLSDCVSGRIDHFETEKRYRHADGSLVEVIVTSALLRDATGRPQYFATQILDVTERRTLERARARQQVELSERAAQLQRANVQMADFIAMLSHDVRQPLTSVVAGGELLLEEWPELSDDARSGYVRKMTSAGRRAEHLVDEILTLAQLDAGAIVAHPVRLDLSHTVRQVVAAIGGTSGQLITVLAPDQSMALADPAHLQLIFGNLLGNALKYGAPPVVVTVTNRLHQVDIKITDHGEGVPAVFVPHLFDRFTRAETGVAITKPGTGLGLYLVRQLAEAGGIAVAYQPHHPHGSTFVLTVPCPSPAAAVPRPQGSVAPTR</sequence>
<accession>A0A919JAZ4</accession>
<evidence type="ECO:0000256" key="8">
    <source>
        <dbReference type="ARBA" id="ARBA00022741"/>
    </source>
</evidence>
<dbReference type="InterPro" id="IPR050351">
    <property type="entry name" value="BphY/WalK/GraS-like"/>
</dbReference>
<dbReference type="AlphaFoldDB" id="A0A919JAZ4"/>
<dbReference type="SMART" id="SM00387">
    <property type="entry name" value="HATPase_c"/>
    <property type="match status" value="1"/>
</dbReference>
<evidence type="ECO:0000256" key="2">
    <source>
        <dbReference type="ARBA" id="ARBA00004141"/>
    </source>
</evidence>
<dbReference type="PANTHER" id="PTHR42878">
    <property type="entry name" value="TWO-COMPONENT HISTIDINE KINASE"/>
    <property type="match status" value="1"/>
</dbReference>
<dbReference type="CDD" id="cd00082">
    <property type="entry name" value="HisKA"/>
    <property type="match status" value="1"/>
</dbReference>
<dbReference type="CDD" id="cd18773">
    <property type="entry name" value="PDC1_HK_sensor"/>
    <property type="match status" value="1"/>
</dbReference>
<gene>
    <name evidence="18" type="ORF">Afe05nite_83820</name>
</gene>
<evidence type="ECO:0000256" key="11">
    <source>
        <dbReference type="ARBA" id="ARBA00022989"/>
    </source>
</evidence>
<evidence type="ECO:0000256" key="12">
    <source>
        <dbReference type="ARBA" id="ARBA00023012"/>
    </source>
</evidence>
<dbReference type="GO" id="GO:0005886">
    <property type="term" value="C:plasma membrane"/>
    <property type="evidence" value="ECO:0007669"/>
    <property type="project" value="UniProtKB-SubCell"/>
</dbReference>
<dbReference type="SMART" id="SM00086">
    <property type="entry name" value="PAC"/>
    <property type="match status" value="1"/>
</dbReference>
<keyword evidence="6" id="KW-0808">Transferase</keyword>
<dbReference type="PROSITE" id="PS50113">
    <property type="entry name" value="PAC"/>
    <property type="match status" value="1"/>
</dbReference>
<dbReference type="GO" id="GO:0000155">
    <property type="term" value="F:phosphorelay sensor kinase activity"/>
    <property type="evidence" value="ECO:0007669"/>
    <property type="project" value="InterPro"/>
</dbReference>
<comment type="caution">
    <text evidence="18">The sequence shown here is derived from an EMBL/GenBank/DDBJ whole genome shotgun (WGS) entry which is preliminary data.</text>
</comment>
<feature type="domain" description="PAC" evidence="17">
    <location>
        <begin position="384"/>
        <end position="436"/>
    </location>
</feature>